<dbReference type="InParanoid" id="A0A1Q6DU59"/>
<organism evidence="1 2">
    <name type="scientific">Methanohalarchaeum thermophilum</name>
    <dbReference type="NCBI Taxonomy" id="1903181"/>
    <lineage>
        <taxon>Archaea</taxon>
        <taxon>Methanobacteriati</taxon>
        <taxon>Methanobacteriota</taxon>
        <taxon>Methanonatronarchaeia</taxon>
        <taxon>Methanonatronarchaeales</taxon>
        <taxon>Methanonatronarchaeaceae</taxon>
        <taxon>Candidatus Methanohalarchaeum</taxon>
    </lineage>
</organism>
<gene>
    <name evidence="1" type="ORF">BTN85_0371</name>
</gene>
<comment type="caution">
    <text evidence="1">The sequence shown here is derived from an EMBL/GenBank/DDBJ whole genome shotgun (WGS) entry which is preliminary data.</text>
</comment>
<reference evidence="1" key="1">
    <citation type="submission" date="2016-12" db="EMBL/GenBank/DDBJ databases">
        <title>Discovery of methanogenic haloarchaea.</title>
        <authorList>
            <person name="Sorokin D.Y."/>
            <person name="Makarova K.S."/>
            <person name="Abbas B."/>
            <person name="Ferrer M."/>
            <person name="Golyshin P.N."/>
        </authorList>
    </citation>
    <scope>NUCLEOTIDE SEQUENCE [LARGE SCALE GENOMIC DNA]</scope>
    <source>
        <strain evidence="1">HMET1</strain>
    </source>
</reference>
<accession>A0A1Q6DU59</accession>
<dbReference type="Proteomes" id="UP000185744">
    <property type="component" value="Unassembled WGS sequence"/>
</dbReference>
<evidence type="ECO:0000313" key="2">
    <source>
        <dbReference type="Proteomes" id="UP000185744"/>
    </source>
</evidence>
<proteinExistence type="predicted"/>
<sequence>MLYLFLGLGASLFIQKICCLGNNFFLSTCLLSLWDLGGWLRSFLGEVFPGIWSVTVIVLESISLGSEGRWRERERPAIICGWQRGGTLDCTGLE</sequence>
<protein>
    <submittedName>
        <fullName evidence="1">Uncharacterized protein</fullName>
    </submittedName>
</protein>
<dbReference type="AlphaFoldDB" id="A0A1Q6DU59"/>
<keyword evidence="2" id="KW-1185">Reference proteome</keyword>
<name>A0A1Q6DU59_METT1</name>
<evidence type="ECO:0000313" key="1">
    <source>
        <dbReference type="EMBL" id="OKY77894.1"/>
    </source>
</evidence>
<dbReference type="EMBL" id="MSDW01000001">
    <property type="protein sequence ID" value="OKY77894.1"/>
    <property type="molecule type" value="Genomic_DNA"/>
</dbReference>